<evidence type="ECO:0000256" key="5">
    <source>
        <dbReference type="ARBA" id="ARBA00023239"/>
    </source>
</evidence>
<gene>
    <name evidence="8" type="primary">folB</name>
    <name evidence="8" type="ORF">HMPREF9220_0795</name>
</gene>
<dbReference type="eggNOG" id="COG1539">
    <property type="taxonomic scope" value="Bacteria"/>
</dbReference>
<dbReference type="RefSeq" id="WP_007554128.1">
    <property type="nucleotide sequence ID" value="NZ_AENT01000010.1"/>
</dbReference>
<evidence type="ECO:0000256" key="1">
    <source>
        <dbReference type="ARBA" id="ARBA00001353"/>
    </source>
</evidence>
<dbReference type="AlphaFoldDB" id="E4L7V9"/>
<organism evidence="8 9">
    <name type="scientific">Dialister micraerophilus UPII 345-E</name>
    <dbReference type="NCBI Taxonomy" id="910314"/>
    <lineage>
        <taxon>Bacteria</taxon>
        <taxon>Bacillati</taxon>
        <taxon>Bacillota</taxon>
        <taxon>Negativicutes</taxon>
        <taxon>Veillonellales</taxon>
        <taxon>Veillonellaceae</taxon>
        <taxon>Dialister</taxon>
    </lineage>
</organism>
<dbReference type="GO" id="GO:0046654">
    <property type="term" value="P:tetrahydrofolate biosynthetic process"/>
    <property type="evidence" value="ECO:0007669"/>
    <property type="project" value="UniProtKB-UniRule"/>
</dbReference>
<comment type="function">
    <text evidence="6">Catalyzes the conversion of 7,8-dihydroneopterin to 6-hydroxymethyl-7,8-dihydropterin.</text>
</comment>
<dbReference type="NCBIfam" id="TIGR00526">
    <property type="entry name" value="folB_dom"/>
    <property type="match status" value="1"/>
</dbReference>
<evidence type="ECO:0000256" key="3">
    <source>
        <dbReference type="ARBA" id="ARBA00005708"/>
    </source>
</evidence>
<reference evidence="8 9" key="1">
    <citation type="submission" date="2010-11" db="EMBL/GenBank/DDBJ databases">
        <authorList>
            <person name="Durkin A.S."/>
            <person name="Madupu R."/>
            <person name="Torralba M."/>
            <person name="Gillis M."/>
            <person name="Methe B."/>
            <person name="Sutton G."/>
            <person name="Nelson K.E."/>
        </authorList>
    </citation>
    <scope>NUCLEOTIDE SEQUENCE [LARGE SCALE GENOMIC DNA]</scope>
    <source>
        <strain evidence="8 9">UPII 345-E</strain>
    </source>
</reference>
<feature type="domain" description="Dihydroneopterin aldolase/epimerase" evidence="7">
    <location>
        <begin position="4"/>
        <end position="117"/>
    </location>
</feature>
<dbReference type="SMART" id="SM00905">
    <property type="entry name" value="FolB"/>
    <property type="match status" value="1"/>
</dbReference>
<dbReference type="InterPro" id="IPR006157">
    <property type="entry name" value="FolB_dom"/>
</dbReference>
<evidence type="ECO:0000256" key="2">
    <source>
        <dbReference type="ARBA" id="ARBA00005013"/>
    </source>
</evidence>
<evidence type="ECO:0000256" key="6">
    <source>
        <dbReference type="RuleBase" id="RU362079"/>
    </source>
</evidence>
<dbReference type="PANTHER" id="PTHR42844">
    <property type="entry name" value="DIHYDRONEOPTERIN ALDOLASE 1-RELATED"/>
    <property type="match status" value="1"/>
</dbReference>
<proteinExistence type="inferred from homology"/>
<protein>
    <recommendedName>
        <fullName evidence="6">7,8-dihydroneopterin aldolase</fullName>
        <ecNumber evidence="6">4.1.2.25</ecNumber>
    </recommendedName>
</protein>
<dbReference type="Gene3D" id="3.30.1130.10">
    <property type="match status" value="1"/>
</dbReference>
<sequence>MDEIFLKNMSFFGHHGTDKEERRIGQRIYVDLIMKLDLSQASETDSLEKTVNYAEVFKRVERIVEEDSCKLLERLAGKINEEILNNYSDVKAVTTSVHKPGAPIQGILDDVVITIQKKREI</sequence>
<dbReference type="EC" id="4.1.2.25" evidence="6"/>
<dbReference type="GO" id="GO:0004150">
    <property type="term" value="F:dihydroneopterin aldolase activity"/>
    <property type="evidence" value="ECO:0007669"/>
    <property type="project" value="UniProtKB-UniRule"/>
</dbReference>
<keyword evidence="5 6" id="KW-0456">Lyase</keyword>
<dbReference type="Pfam" id="PF02152">
    <property type="entry name" value="FolB"/>
    <property type="match status" value="1"/>
</dbReference>
<accession>E4L7V9</accession>
<comment type="similarity">
    <text evidence="3 6">Belongs to the DHNA family.</text>
</comment>
<dbReference type="GO" id="GO:0046656">
    <property type="term" value="P:folic acid biosynthetic process"/>
    <property type="evidence" value="ECO:0007669"/>
    <property type="project" value="UniProtKB-UniRule"/>
</dbReference>
<evidence type="ECO:0000313" key="9">
    <source>
        <dbReference type="Proteomes" id="UP000004594"/>
    </source>
</evidence>
<evidence type="ECO:0000259" key="7">
    <source>
        <dbReference type="SMART" id="SM00905"/>
    </source>
</evidence>
<dbReference type="SUPFAM" id="SSF55620">
    <property type="entry name" value="Tetrahydrobiopterin biosynthesis enzymes-like"/>
    <property type="match status" value="1"/>
</dbReference>
<comment type="catalytic activity">
    <reaction evidence="1 6">
        <text>7,8-dihydroneopterin = 6-hydroxymethyl-7,8-dihydropterin + glycolaldehyde</text>
        <dbReference type="Rhea" id="RHEA:10540"/>
        <dbReference type="ChEBI" id="CHEBI:17001"/>
        <dbReference type="ChEBI" id="CHEBI:17071"/>
        <dbReference type="ChEBI" id="CHEBI:44841"/>
        <dbReference type="EC" id="4.1.2.25"/>
    </reaction>
</comment>
<comment type="caution">
    <text evidence="8">The sequence shown here is derived from an EMBL/GenBank/DDBJ whole genome shotgun (WGS) entry which is preliminary data.</text>
</comment>
<dbReference type="OrthoDB" id="9803748at2"/>
<dbReference type="NCBIfam" id="TIGR00525">
    <property type="entry name" value="folB"/>
    <property type="match status" value="1"/>
</dbReference>
<dbReference type="EMBL" id="AENT01000010">
    <property type="protein sequence ID" value="EFR43077.1"/>
    <property type="molecule type" value="Genomic_DNA"/>
</dbReference>
<evidence type="ECO:0000256" key="4">
    <source>
        <dbReference type="ARBA" id="ARBA00022909"/>
    </source>
</evidence>
<comment type="pathway">
    <text evidence="2 6">Cofactor biosynthesis; tetrahydrofolate biosynthesis; 2-amino-4-hydroxy-6-hydroxymethyl-7,8-dihydropteridine diphosphate from 7,8-dihydroneopterin triphosphate: step 3/4.</text>
</comment>
<dbReference type="CDD" id="cd00534">
    <property type="entry name" value="DHNA_DHNTPE"/>
    <property type="match status" value="1"/>
</dbReference>
<dbReference type="InterPro" id="IPR043133">
    <property type="entry name" value="GTP-CH-I_C/QueF"/>
</dbReference>
<dbReference type="FunFam" id="3.30.1130.10:FF:000003">
    <property type="entry name" value="7,8-dihydroneopterin aldolase"/>
    <property type="match status" value="1"/>
</dbReference>
<dbReference type="GO" id="GO:0005737">
    <property type="term" value="C:cytoplasm"/>
    <property type="evidence" value="ECO:0007669"/>
    <property type="project" value="TreeGrafter"/>
</dbReference>
<dbReference type="PANTHER" id="PTHR42844:SF1">
    <property type="entry name" value="DIHYDRONEOPTERIN ALDOLASE 1-RELATED"/>
    <property type="match status" value="1"/>
</dbReference>
<dbReference type="InterPro" id="IPR006156">
    <property type="entry name" value="Dihydroneopterin_aldolase"/>
</dbReference>
<dbReference type="UniPathway" id="UPA00077">
    <property type="reaction ID" value="UER00154"/>
</dbReference>
<name>E4L7V9_9FIRM</name>
<evidence type="ECO:0000313" key="8">
    <source>
        <dbReference type="EMBL" id="EFR43077.1"/>
    </source>
</evidence>
<keyword evidence="4 6" id="KW-0289">Folate biosynthesis</keyword>
<dbReference type="Proteomes" id="UP000004594">
    <property type="component" value="Unassembled WGS sequence"/>
</dbReference>